<feature type="region of interest" description="Disordered" evidence="9">
    <location>
        <begin position="896"/>
        <end position="928"/>
    </location>
</feature>
<dbReference type="CDD" id="cd18799">
    <property type="entry name" value="SF2_C_EcoAI-like"/>
    <property type="match status" value="1"/>
</dbReference>
<proteinExistence type="inferred from homology"/>
<evidence type="ECO:0000256" key="9">
    <source>
        <dbReference type="SAM" id="MobiDB-lite"/>
    </source>
</evidence>
<dbReference type="GO" id="GO:0015031">
    <property type="term" value="P:protein transport"/>
    <property type="evidence" value="ECO:0007669"/>
    <property type="project" value="UniProtKB-KW"/>
</dbReference>
<feature type="domain" description="Helicase C-terminal" evidence="11">
    <location>
        <begin position="556"/>
        <end position="713"/>
    </location>
</feature>
<accession>A0A9P6QAV1</accession>
<keyword evidence="5" id="KW-0653">Protein transport</keyword>
<evidence type="ECO:0000256" key="5">
    <source>
        <dbReference type="ARBA" id="ARBA00022927"/>
    </source>
</evidence>
<organism evidence="12 13">
    <name type="scientific">Actinomortierella ambigua</name>
    <dbReference type="NCBI Taxonomy" id="1343610"/>
    <lineage>
        <taxon>Eukaryota</taxon>
        <taxon>Fungi</taxon>
        <taxon>Fungi incertae sedis</taxon>
        <taxon>Mucoromycota</taxon>
        <taxon>Mortierellomycotina</taxon>
        <taxon>Mortierellomycetes</taxon>
        <taxon>Mortierellales</taxon>
        <taxon>Mortierellaceae</taxon>
        <taxon>Actinomortierella</taxon>
    </lineage>
</organism>
<keyword evidence="2" id="KW-0813">Transport</keyword>
<evidence type="ECO:0000256" key="2">
    <source>
        <dbReference type="ARBA" id="ARBA00022448"/>
    </source>
</evidence>
<evidence type="ECO:0000256" key="4">
    <source>
        <dbReference type="ARBA" id="ARBA00022806"/>
    </source>
</evidence>
<dbReference type="PANTHER" id="PTHR47396:SF1">
    <property type="entry name" value="ATP-DEPENDENT HELICASE IRC3-RELATED"/>
    <property type="match status" value="1"/>
</dbReference>
<evidence type="ECO:0008006" key="14">
    <source>
        <dbReference type="Google" id="ProtNLM"/>
    </source>
</evidence>
<feature type="region of interest" description="Disordered" evidence="9">
    <location>
        <begin position="197"/>
        <end position="222"/>
    </location>
</feature>
<keyword evidence="4" id="KW-0378">Hydrolase</keyword>
<feature type="compositionally biased region" description="Polar residues" evidence="9">
    <location>
        <begin position="808"/>
        <end position="824"/>
    </location>
</feature>
<dbReference type="SMART" id="SM00176">
    <property type="entry name" value="RAN"/>
    <property type="match status" value="1"/>
</dbReference>
<gene>
    <name evidence="12" type="ORF">DFQ27_002823</name>
</gene>
<name>A0A9P6QAV1_9FUNG</name>
<evidence type="ECO:0000313" key="12">
    <source>
        <dbReference type="EMBL" id="KAG0261666.1"/>
    </source>
</evidence>
<dbReference type="PROSITE" id="PS51192">
    <property type="entry name" value="HELICASE_ATP_BIND_1"/>
    <property type="match status" value="1"/>
</dbReference>
<dbReference type="GO" id="GO:0036121">
    <property type="term" value="F:double-stranded DNA helicase activity"/>
    <property type="evidence" value="ECO:0007669"/>
    <property type="project" value="TreeGrafter"/>
</dbReference>
<dbReference type="InterPro" id="IPR014001">
    <property type="entry name" value="Helicase_ATP-bd"/>
</dbReference>
<evidence type="ECO:0000256" key="3">
    <source>
        <dbReference type="ARBA" id="ARBA00022741"/>
    </source>
</evidence>
<dbReference type="GO" id="GO:0070125">
    <property type="term" value="P:mitochondrial translational elongation"/>
    <property type="evidence" value="ECO:0007669"/>
    <property type="project" value="TreeGrafter"/>
</dbReference>
<dbReference type="SMART" id="SM00175">
    <property type="entry name" value="RAB"/>
    <property type="match status" value="1"/>
</dbReference>
<dbReference type="GO" id="GO:0032042">
    <property type="term" value="P:mitochondrial DNA metabolic process"/>
    <property type="evidence" value="ECO:0007669"/>
    <property type="project" value="TreeGrafter"/>
</dbReference>
<dbReference type="PANTHER" id="PTHR47396">
    <property type="entry name" value="TYPE I RESTRICTION ENZYME ECOKI R PROTEIN"/>
    <property type="match status" value="1"/>
</dbReference>
<dbReference type="Proteomes" id="UP000807716">
    <property type="component" value="Unassembled WGS sequence"/>
</dbReference>
<keyword evidence="4" id="KW-0347">Helicase</keyword>
<dbReference type="SUPFAM" id="SSF52540">
    <property type="entry name" value="P-loop containing nucleoside triphosphate hydrolases"/>
    <property type="match status" value="2"/>
</dbReference>
<dbReference type="GO" id="GO:0061749">
    <property type="term" value="F:forked DNA-dependent helicase activity"/>
    <property type="evidence" value="ECO:0007669"/>
    <property type="project" value="TreeGrafter"/>
</dbReference>
<comment type="similarity">
    <text evidence="1">Belongs to the small GTPase superfamily. Rab family.</text>
</comment>
<evidence type="ECO:0000256" key="6">
    <source>
        <dbReference type="ARBA" id="ARBA00023134"/>
    </source>
</evidence>
<dbReference type="InterPro" id="IPR027417">
    <property type="entry name" value="P-loop_NTPase"/>
</dbReference>
<keyword evidence="4" id="KW-0067">ATP-binding</keyword>
<dbReference type="PROSITE" id="PS51420">
    <property type="entry name" value="RHO"/>
    <property type="match status" value="1"/>
</dbReference>
<feature type="region of interest" description="Disordered" evidence="9">
    <location>
        <begin position="800"/>
        <end position="826"/>
    </location>
</feature>
<dbReference type="InterPro" id="IPR050742">
    <property type="entry name" value="Helicase_Restrict-Modif_Enz"/>
</dbReference>
<dbReference type="InterPro" id="IPR001806">
    <property type="entry name" value="Small_GTPase"/>
</dbReference>
<dbReference type="Pfam" id="PF00071">
    <property type="entry name" value="Ras"/>
    <property type="match status" value="1"/>
</dbReference>
<keyword evidence="7" id="KW-0449">Lipoprotein</keyword>
<dbReference type="Pfam" id="PF00271">
    <property type="entry name" value="Helicase_C"/>
    <property type="match status" value="1"/>
</dbReference>
<dbReference type="PROSITE" id="PS51194">
    <property type="entry name" value="HELICASE_CTER"/>
    <property type="match status" value="1"/>
</dbReference>
<dbReference type="OrthoDB" id="16911at2759"/>
<feature type="compositionally biased region" description="Basic and acidic residues" evidence="9">
    <location>
        <begin position="896"/>
        <end position="912"/>
    </location>
</feature>
<evidence type="ECO:0000256" key="1">
    <source>
        <dbReference type="ARBA" id="ARBA00006270"/>
    </source>
</evidence>
<dbReference type="SMART" id="SM00487">
    <property type="entry name" value="DEXDc"/>
    <property type="match status" value="1"/>
</dbReference>
<evidence type="ECO:0000313" key="13">
    <source>
        <dbReference type="Proteomes" id="UP000807716"/>
    </source>
</evidence>
<keyword evidence="13" id="KW-1185">Reference proteome</keyword>
<reference evidence="12" key="1">
    <citation type="journal article" date="2020" name="Fungal Divers.">
        <title>Resolving the Mortierellaceae phylogeny through synthesis of multi-gene phylogenetics and phylogenomics.</title>
        <authorList>
            <person name="Vandepol N."/>
            <person name="Liber J."/>
            <person name="Desiro A."/>
            <person name="Na H."/>
            <person name="Kennedy M."/>
            <person name="Barry K."/>
            <person name="Grigoriev I.V."/>
            <person name="Miller A.N."/>
            <person name="O'Donnell K."/>
            <person name="Stajich J.E."/>
            <person name="Bonito G."/>
        </authorList>
    </citation>
    <scope>NUCLEOTIDE SEQUENCE</scope>
    <source>
        <strain evidence="12">BC1065</strain>
    </source>
</reference>
<dbReference type="SMART" id="SM00173">
    <property type="entry name" value="RAS"/>
    <property type="match status" value="1"/>
</dbReference>
<dbReference type="NCBIfam" id="TIGR00231">
    <property type="entry name" value="small_GTP"/>
    <property type="match status" value="1"/>
</dbReference>
<protein>
    <recommendedName>
        <fullName evidence="14">P-loop containing nucleoside triphosphate hydrolase protein</fullName>
    </recommendedName>
</protein>
<evidence type="ECO:0000259" key="11">
    <source>
        <dbReference type="PROSITE" id="PS51194"/>
    </source>
</evidence>
<sequence length="982" mass="109092">MATNPEFSNPLRKFKLVFLGEQSVGKTSLITRFMYDTFDNTYQATIGIDFLSKTMYLEDRTVRLQLWDTAGQERFRSLIPSYIRDSSVAVVVYDITNRNSFMNTAKWIDDVRAERGMDVIIVLVGNKTDLNEKRQVTAEEGEKKSKELNVMFIETSAKAGHNVKTLFRKIAQALPGMENTITDANQSQLIDVKIQDNPSQTESANGRYPGHSEVASGGGSGGGGGGEVLNAFCRQFEASHGLGRRTYAAEANVAEAVVAIEEGKAVTAAGQVPAGLPEIIKKARRKRAKASAVTPPTAADTISPPAPSLVTTLRPYQQEVIETCLAKVSEGIKRQVVSLPVGSGKTVIFSHLMKQVPSPLPGATKVLVLAHRQELLEQTRKHILNSGSGMTVSIDQGKNNADMNADVIVASVPTLGRAGTTRILKYDPRQFKCIIIDEAHHAAAESYGRILKHFGADQKDTHIFLYGCSATVRRHDGLELGTVFDHISFHKDFLSMIEEKWQVDIHQYCTCRMLCGLRVSTIKTDFDLRGVKTVAGDFAQKELAVKVNTPIRNEIVVRSYMTYCRERHSTVVFAVDIAHLEALTEAFRSFGYDARGLSSKTDSIARAQLLHDFRHRKFPVIVNCGILTEGTDIPAIDSILMARPTKSNVLFQQMLGRGMRLYPGKEDCLVLDFVDVVRGDDLVTLPTLFGLDPSTVFEQNMPIRTRMDVRGLRESTVDSATDIKVSRIRVLEYENPFQLIDDCSGTKPAVWRMTPNAWVNVGADTFVLEAANVSLKIKRSKEDGLFRCFKRVKVVLDEPGEEEKSAHSKWSPNRNGNNGSATRSRPTHIMTKGTYLPLETDTLKDCFHAVDTWIGANIKLRPGALQRRASWRKTPASSAQIKFLKRLGMDVHGRVEAQRKAEADKESNRKDPTVAQVRRKIESPLDRGHLTRGEAANLITRFIHGAGKRWNEHQKVLVKKEKKVAKDFNVQVGPIAPPQKSK</sequence>
<feature type="domain" description="Helicase ATP-binding" evidence="10">
    <location>
        <begin position="326"/>
        <end position="490"/>
    </location>
</feature>
<dbReference type="Gene3D" id="3.40.50.300">
    <property type="entry name" value="P-loop containing nucleotide triphosphate hydrolases"/>
    <property type="match status" value="3"/>
</dbReference>
<dbReference type="PROSITE" id="PS51419">
    <property type="entry name" value="RAB"/>
    <property type="match status" value="1"/>
</dbReference>
<dbReference type="InterPro" id="IPR006935">
    <property type="entry name" value="Helicase/UvrB_N"/>
</dbReference>
<dbReference type="PROSITE" id="PS51421">
    <property type="entry name" value="RAS"/>
    <property type="match status" value="1"/>
</dbReference>
<keyword evidence="6" id="KW-0342">GTP-binding</keyword>
<keyword evidence="3" id="KW-0547">Nucleotide-binding</keyword>
<evidence type="ECO:0000256" key="8">
    <source>
        <dbReference type="ARBA" id="ARBA00023289"/>
    </source>
</evidence>
<comment type="caution">
    <text evidence="12">The sequence shown here is derived from an EMBL/GenBank/DDBJ whole genome shotgun (WGS) entry which is preliminary data.</text>
</comment>
<dbReference type="GO" id="GO:0005759">
    <property type="term" value="C:mitochondrial matrix"/>
    <property type="evidence" value="ECO:0007669"/>
    <property type="project" value="TreeGrafter"/>
</dbReference>
<dbReference type="GO" id="GO:0003924">
    <property type="term" value="F:GTPase activity"/>
    <property type="evidence" value="ECO:0007669"/>
    <property type="project" value="InterPro"/>
</dbReference>
<dbReference type="FunFam" id="3.40.50.300:FF:000229">
    <property type="entry name" value="Probable Ras-related protein Rab-6A"/>
    <property type="match status" value="1"/>
</dbReference>
<keyword evidence="8" id="KW-0636">Prenylation</keyword>
<dbReference type="GO" id="GO:0000403">
    <property type="term" value="F:Y-form DNA binding"/>
    <property type="evidence" value="ECO:0007669"/>
    <property type="project" value="TreeGrafter"/>
</dbReference>
<dbReference type="GO" id="GO:0005524">
    <property type="term" value="F:ATP binding"/>
    <property type="evidence" value="ECO:0007669"/>
    <property type="project" value="InterPro"/>
</dbReference>
<dbReference type="PRINTS" id="PR00449">
    <property type="entry name" value="RASTRNSFRMNG"/>
</dbReference>
<evidence type="ECO:0000256" key="7">
    <source>
        <dbReference type="ARBA" id="ARBA00023288"/>
    </source>
</evidence>
<dbReference type="EMBL" id="JAAAJB010000209">
    <property type="protein sequence ID" value="KAG0261666.1"/>
    <property type="molecule type" value="Genomic_DNA"/>
</dbReference>
<feature type="compositionally biased region" description="Basic and acidic residues" evidence="9">
    <location>
        <begin position="919"/>
        <end position="928"/>
    </location>
</feature>
<dbReference type="AlphaFoldDB" id="A0A9P6QAV1"/>
<dbReference type="GO" id="GO:0005525">
    <property type="term" value="F:GTP binding"/>
    <property type="evidence" value="ECO:0007669"/>
    <property type="project" value="UniProtKB-KW"/>
</dbReference>
<dbReference type="SMART" id="SM00490">
    <property type="entry name" value="HELICc"/>
    <property type="match status" value="1"/>
</dbReference>
<dbReference type="SMART" id="SM00174">
    <property type="entry name" value="RHO"/>
    <property type="match status" value="1"/>
</dbReference>
<dbReference type="CDD" id="cd01861">
    <property type="entry name" value="Rab6"/>
    <property type="match status" value="1"/>
</dbReference>
<dbReference type="Pfam" id="PF04851">
    <property type="entry name" value="ResIII"/>
    <property type="match status" value="1"/>
</dbReference>
<dbReference type="InterPro" id="IPR005225">
    <property type="entry name" value="Small_GTP-bd"/>
</dbReference>
<evidence type="ECO:0000259" key="10">
    <source>
        <dbReference type="PROSITE" id="PS51192"/>
    </source>
</evidence>
<dbReference type="InterPro" id="IPR001650">
    <property type="entry name" value="Helicase_C-like"/>
</dbReference>